<dbReference type="Gene3D" id="3.20.160.10">
    <property type="entry name" value="vpa0580 domain like"/>
    <property type="match status" value="1"/>
</dbReference>
<dbReference type="InterPro" id="IPR014984">
    <property type="entry name" value="HopJ"/>
</dbReference>
<dbReference type="AlphaFoldDB" id="A0A1G7X7D8"/>
<evidence type="ECO:0000313" key="2">
    <source>
        <dbReference type="Proteomes" id="UP000199492"/>
    </source>
</evidence>
<accession>A0A1G7X7D8</accession>
<sequence length="114" mass="12978">MTLNTFLETLKSTPKQIEFSETMNIIEAHYEYTPTAFKNGTLNNGKDENSGSCKLFAFAVDQNLTAEEALACFGNYYFEDVLIHPDGTGHQNIRNFIKTGYEGLYFETFPLKKK</sequence>
<dbReference type="RefSeq" id="WP_092466115.1">
    <property type="nucleotide sequence ID" value="NZ_FNCZ01000001.1"/>
</dbReference>
<dbReference type="Proteomes" id="UP000199492">
    <property type="component" value="Unassembled WGS sequence"/>
</dbReference>
<dbReference type="InterPro" id="IPR038604">
    <property type="entry name" value="HopJ_sf"/>
</dbReference>
<proteinExistence type="predicted"/>
<evidence type="ECO:0000313" key="1">
    <source>
        <dbReference type="EMBL" id="SDG80085.1"/>
    </source>
</evidence>
<dbReference type="EMBL" id="FNCZ01000001">
    <property type="protein sequence ID" value="SDG80085.1"/>
    <property type="molecule type" value="Genomic_DNA"/>
</dbReference>
<dbReference type="Pfam" id="PF08888">
    <property type="entry name" value="HopJ"/>
    <property type="match status" value="1"/>
</dbReference>
<protein>
    <submittedName>
        <fullName evidence="1">HopJ type III effector protein</fullName>
    </submittedName>
</protein>
<reference evidence="2" key="1">
    <citation type="submission" date="2016-10" db="EMBL/GenBank/DDBJ databases">
        <authorList>
            <person name="Varghese N."/>
            <person name="Submissions S."/>
        </authorList>
    </citation>
    <scope>NUCLEOTIDE SEQUENCE [LARGE SCALE GENOMIC DNA]</scope>
    <source>
        <strain evidence="2">DSM 15363</strain>
    </source>
</reference>
<gene>
    <name evidence="1" type="ORF">SAMN04489796_101623</name>
</gene>
<dbReference type="STRING" id="262004.SAMN04489796_101623"/>
<name>A0A1G7X7D8_9FLAO</name>
<organism evidence="1 2">
    <name type="scientific">Winogradskyella thalassocola</name>
    <dbReference type="NCBI Taxonomy" id="262004"/>
    <lineage>
        <taxon>Bacteria</taxon>
        <taxon>Pseudomonadati</taxon>
        <taxon>Bacteroidota</taxon>
        <taxon>Flavobacteriia</taxon>
        <taxon>Flavobacteriales</taxon>
        <taxon>Flavobacteriaceae</taxon>
        <taxon>Winogradskyella</taxon>
    </lineage>
</organism>
<keyword evidence="2" id="KW-1185">Reference proteome</keyword>
<dbReference type="OrthoDB" id="9790826at2"/>